<organism evidence="4 5">
    <name type="scientific">Cryptosporangium aurantiacum</name>
    <dbReference type="NCBI Taxonomy" id="134849"/>
    <lineage>
        <taxon>Bacteria</taxon>
        <taxon>Bacillati</taxon>
        <taxon>Actinomycetota</taxon>
        <taxon>Actinomycetes</taxon>
        <taxon>Cryptosporangiales</taxon>
        <taxon>Cryptosporangiaceae</taxon>
        <taxon>Cryptosporangium</taxon>
    </lineage>
</organism>
<dbReference type="PANTHER" id="PTHR43767:SF1">
    <property type="entry name" value="NONRIBOSOMAL PEPTIDE SYNTHASE PES1 (EUROFUNG)-RELATED"/>
    <property type="match status" value="1"/>
</dbReference>
<dbReference type="GO" id="GO:0016878">
    <property type="term" value="F:acid-thiol ligase activity"/>
    <property type="evidence" value="ECO:0007669"/>
    <property type="project" value="UniProtKB-ARBA"/>
</dbReference>
<evidence type="ECO:0000313" key="4">
    <source>
        <dbReference type="EMBL" id="SHN75877.1"/>
    </source>
</evidence>
<dbReference type="InterPro" id="IPR045851">
    <property type="entry name" value="AMP-bd_C_sf"/>
</dbReference>
<gene>
    <name evidence="4" type="ORF">SAMN05443668_107404</name>
</gene>
<dbReference type="SUPFAM" id="SSF56801">
    <property type="entry name" value="Acetyl-CoA synthetase-like"/>
    <property type="match status" value="1"/>
</dbReference>
<accession>A0A1M7TYW5</accession>
<dbReference type="InterPro" id="IPR000873">
    <property type="entry name" value="AMP-dep_synth/lig_dom"/>
</dbReference>
<feature type="domain" description="AMP-binding enzyme C-terminal" evidence="3">
    <location>
        <begin position="433"/>
        <end position="507"/>
    </location>
</feature>
<dbReference type="InterPro" id="IPR050237">
    <property type="entry name" value="ATP-dep_AMP-bd_enzyme"/>
</dbReference>
<dbReference type="CDD" id="cd04433">
    <property type="entry name" value="AFD_class_I"/>
    <property type="match status" value="1"/>
</dbReference>
<evidence type="ECO:0000259" key="3">
    <source>
        <dbReference type="Pfam" id="PF13193"/>
    </source>
</evidence>
<dbReference type="STRING" id="134849.SAMN05443668_107404"/>
<protein>
    <submittedName>
        <fullName evidence="4">Acyl-CoA synthetase (AMP-forming)/AMP-acid ligase II</fullName>
    </submittedName>
</protein>
<evidence type="ECO:0000256" key="1">
    <source>
        <dbReference type="SAM" id="MobiDB-lite"/>
    </source>
</evidence>
<dbReference type="InterPro" id="IPR020845">
    <property type="entry name" value="AMP-binding_CS"/>
</dbReference>
<evidence type="ECO:0000313" key="5">
    <source>
        <dbReference type="Proteomes" id="UP000184440"/>
    </source>
</evidence>
<reference evidence="4 5" key="1">
    <citation type="submission" date="2016-11" db="EMBL/GenBank/DDBJ databases">
        <authorList>
            <person name="Jaros S."/>
            <person name="Januszkiewicz K."/>
            <person name="Wedrychowicz H."/>
        </authorList>
    </citation>
    <scope>NUCLEOTIDE SEQUENCE [LARGE SCALE GENOMIC DNA]</scope>
    <source>
        <strain evidence="4 5">DSM 46144</strain>
    </source>
</reference>
<keyword evidence="4" id="KW-0436">Ligase</keyword>
<dbReference type="Gene3D" id="3.40.50.12780">
    <property type="entry name" value="N-terminal domain of ligase-like"/>
    <property type="match status" value="1"/>
</dbReference>
<feature type="region of interest" description="Disordered" evidence="1">
    <location>
        <begin position="328"/>
        <end position="360"/>
    </location>
</feature>
<sequence>MTVGALLRDQAARYGHKRFVVCDDDRLSYADADRWSSLLARGLLAIGVGKGTHVGVLQPNGSDFVLGWLAAARIGAVTVPLSTFSTAAELRTLLRGADIEVLLSARSYRGHDYVAALEDLDLTTAASTPALRHVFVHDSSDAVHPDRTVAALLAHGDAVPPEVLRAAEDDVGPGDRLVIVHTSGSTSAPKGVIHTHGALLEHLANLNDLRRFSDDEVLFSNSPFFWIGGFAYALLGTLLAGGRLVCSNAPDAARVLDVLERERPTMVNGYAQSVAHLPRDPTFARRDLSSIRRGNLYPIMPADVRPADPQLRHQMLGLTETGSVCLASPDESDQPERRRGSFGRPVPGFEARVVDPDDGTDCPPGRLGELWLRGPALMEGYYGRERHEVFDADGWFRTGDLFVVDEEGFYYFRGRRGDVIKTSGANVSPAEVEEAIRDVAGLTAHVVGLEDAARGQIVAAAVRVPPGREIDADALRGRLADRLSAYKVPRRIVLLAENDVPTMSSGKLDVPALKERLRAGG</sequence>
<feature type="domain" description="AMP-dependent synthetase/ligase" evidence="2">
    <location>
        <begin position="8"/>
        <end position="382"/>
    </location>
</feature>
<dbReference type="InterPro" id="IPR025110">
    <property type="entry name" value="AMP-bd_C"/>
</dbReference>
<dbReference type="PANTHER" id="PTHR43767">
    <property type="entry name" value="LONG-CHAIN-FATTY-ACID--COA LIGASE"/>
    <property type="match status" value="1"/>
</dbReference>
<dbReference type="Proteomes" id="UP000184440">
    <property type="component" value="Unassembled WGS sequence"/>
</dbReference>
<dbReference type="Pfam" id="PF00501">
    <property type="entry name" value="AMP-binding"/>
    <property type="match status" value="1"/>
</dbReference>
<dbReference type="AlphaFoldDB" id="A0A1M7TYW5"/>
<evidence type="ECO:0000259" key="2">
    <source>
        <dbReference type="Pfam" id="PF00501"/>
    </source>
</evidence>
<name>A0A1M7TYW5_9ACTN</name>
<dbReference type="RefSeq" id="WP_073260179.1">
    <property type="nucleotide sequence ID" value="NZ_FRCS01000007.1"/>
</dbReference>
<keyword evidence="5" id="KW-1185">Reference proteome</keyword>
<dbReference type="EMBL" id="FRCS01000007">
    <property type="protein sequence ID" value="SHN75877.1"/>
    <property type="molecule type" value="Genomic_DNA"/>
</dbReference>
<dbReference type="InterPro" id="IPR042099">
    <property type="entry name" value="ANL_N_sf"/>
</dbReference>
<dbReference type="OrthoDB" id="9803968at2"/>
<proteinExistence type="predicted"/>
<dbReference type="Gene3D" id="3.30.300.30">
    <property type="match status" value="1"/>
</dbReference>
<dbReference type="Pfam" id="PF13193">
    <property type="entry name" value="AMP-binding_C"/>
    <property type="match status" value="1"/>
</dbReference>
<dbReference type="PROSITE" id="PS00455">
    <property type="entry name" value="AMP_BINDING"/>
    <property type="match status" value="1"/>
</dbReference>